<feature type="transmembrane region" description="Helical" evidence="2">
    <location>
        <begin position="74"/>
        <end position="93"/>
    </location>
</feature>
<dbReference type="RefSeq" id="WP_229641269.1">
    <property type="nucleotide sequence ID" value="NZ_JADWDC010000037.1"/>
</dbReference>
<gene>
    <name evidence="3" type="ORF">I4641_14565</name>
</gene>
<protein>
    <submittedName>
        <fullName evidence="3">Uncharacterized protein</fullName>
    </submittedName>
</protein>
<evidence type="ECO:0000313" key="4">
    <source>
        <dbReference type="Proteomes" id="UP000729733"/>
    </source>
</evidence>
<sequence>MPQEKPNVPKQLRLGRTRNSIERKPPEASGGSGSIRTNFQEINWTPSKLTITIILLCIPYIVAIIVSLAVKNYLIAGVFVGIGFLVVGMYFLLRYLERSDF</sequence>
<dbReference type="AlphaFoldDB" id="A0A964BU32"/>
<feature type="transmembrane region" description="Helical" evidence="2">
    <location>
        <begin position="49"/>
        <end position="68"/>
    </location>
</feature>
<accession>A0A964BU32</accession>
<keyword evidence="2" id="KW-0812">Transmembrane</keyword>
<evidence type="ECO:0000256" key="1">
    <source>
        <dbReference type="SAM" id="MobiDB-lite"/>
    </source>
</evidence>
<keyword evidence="2" id="KW-1133">Transmembrane helix</keyword>
<dbReference type="EMBL" id="JADWDC010000037">
    <property type="protein sequence ID" value="MCC0178202.1"/>
    <property type="molecule type" value="Genomic_DNA"/>
</dbReference>
<evidence type="ECO:0000256" key="2">
    <source>
        <dbReference type="SAM" id="Phobius"/>
    </source>
</evidence>
<feature type="region of interest" description="Disordered" evidence="1">
    <location>
        <begin position="1"/>
        <end position="34"/>
    </location>
</feature>
<dbReference type="Proteomes" id="UP000729733">
    <property type="component" value="Unassembled WGS sequence"/>
</dbReference>
<keyword evidence="2" id="KW-0472">Membrane</keyword>
<proteinExistence type="predicted"/>
<organism evidence="3 4">
    <name type="scientific">Waterburya agarophytonicola KI4</name>
    <dbReference type="NCBI Taxonomy" id="2874699"/>
    <lineage>
        <taxon>Bacteria</taxon>
        <taxon>Bacillati</taxon>
        <taxon>Cyanobacteriota</taxon>
        <taxon>Cyanophyceae</taxon>
        <taxon>Pleurocapsales</taxon>
        <taxon>Hyellaceae</taxon>
        <taxon>Waterburya</taxon>
        <taxon>Waterburya agarophytonicola</taxon>
    </lineage>
</organism>
<comment type="caution">
    <text evidence="3">The sequence shown here is derived from an EMBL/GenBank/DDBJ whole genome shotgun (WGS) entry which is preliminary data.</text>
</comment>
<reference evidence="3" key="1">
    <citation type="journal article" date="2021" name="Antonie Van Leeuwenhoek">
        <title>Draft genome and description of Waterburya agarophytonicola gen. nov. sp. nov. (Pleurocapsales, Cyanobacteria): a seaweed symbiont.</title>
        <authorList>
            <person name="Bonthond G."/>
            <person name="Shalygin S."/>
            <person name="Bayer T."/>
            <person name="Weinberger F."/>
        </authorList>
    </citation>
    <scope>NUCLEOTIDE SEQUENCE</scope>
    <source>
        <strain evidence="3">KI4</strain>
    </source>
</reference>
<name>A0A964BU32_9CYAN</name>
<evidence type="ECO:0000313" key="3">
    <source>
        <dbReference type="EMBL" id="MCC0178202.1"/>
    </source>
</evidence>
<keyword evidence="4" id="KW-1185">Reference proteome</keyword>